<organism evidence="1 3">
    <name type="scientific">Medicago truncatula</name>
    <name type="common">Barrel medic</name>
    <name type="synonym">Medicago tribuloides</name>
    <dbReference type="NCBI Taxonomy" id="3880"/>
    <lineage>
        <taxon>Eukaryota</taxon>
        <taxon>Viridiplantae</taxon>
        <taxon>Streptophyta</taxon>
        <taxon>Embryophyta</taxon>
        <taxon>Tracheophyta</taxon>
        <taxon>Spermatophyta</taxon>
        <taxon>Magnoliopsida</taxon>
        <taxon>eudicotyledons</taxon>
        <taxon>Gunneridae</taxon>
        <taxon>Pentapetalae</taxon>
        <taxon>rosids</taxon>
        <taxon>fabids</taxon>
        <taxon>Fabales</taxon>
        <taxon>Fabaceae</taxon>
        <taxon>Papilionoideae</taxon>
        <taxon>50 kb inversion clade</taxon>
        <taxon>NPAAA clade</taxon>
        <taxon>Hologalegina</taxon>
        <taxon>IRL clade</taxon>
        <taxon>Trifolieae</taxon>
        <taxon>Medicago</taxon>
    </lineage>
</organism>
<dbReference type="EMBL" id="CM001224">
    <property type="protein sequence ID" value="KEH19229.1"/>
    <property type="molecule type" value="Genomic_DNA"/>
</dbReference>
<dbReference type="HOGENOM" id="CLU_2053160_0_0_1"/>
<gene>
    <name evidence="1" type="ordered locus">MTR_8g445150</name>
</gene>
<evidence type="ECO:0000313" key="3">
    <source>
        <dbReference type="Proteomes" id="UP000002051"/>
    </source>
</evidence>
<dbReference type="AlphaFoldDB" id="A0A072TNZ3"/>
<reference evidence="2" key="3">
    <citation type="submission" date="2015-04" db="UniProtKB">
        <authorList>
            <consortium name="EnsemblPlants"/>
        </authorList>
    </citation>
    <scope>IDENTIFICATION</scope>
    <source>
        <strain evidence="2">cv. Jemalong A17</strain>
    </source>
</reference>
<dbReference type="Proteomes" id="UP000002051">
    <property type="component" value="Chromosome 8"/>
</dbReference>
<reference evidence="1 3" key="2">
    <citation type="journal article" date="2014" name="BMC Genomics">
        <title>An improved genome release (version Mt4.0) for the model legume Medicago truncatula.</title>
        <authorList>
            <person name="Tang H."/>
            <person name="Krishnakumar V."/>
            <person name="Bidwell S."/>
            <person name="Rosen B."/>
            <person name="Chan A."/>
            <person name="Zhou S."/>
            <person name="Gentzbittel L."/>
            <person name="Childs K.L."/>
            <person name="Yandell M."/>
            <person name="Gundlach H."/>
            <person name="Mayer K.F."/>
            <person name="Schwartz D.C."/>
            <person name="Town C.D."/>
        </authorList>
    </citation>
    <scope>GENOME REANNOTATION</scope>
    <source>
        <strain evidence="1">A17</strain>
        <strain evidence="2 3">cv. Jemalong A17</strain>
    </source>
</reference>
<evidence type="ECO:0000313" key="2">
    <source>
        <dbReference type="EnsemblPlants" id="KEH19229"/>
    </source>
</evidence>
<name>A0A072TNZ3_MEDTR</name>
<sequence>MPGYKQFVSDKWKVFIVEGGEDDLLSPVDIEEIRGITNEIHSLSRRPCVGNLAFKTLSLVDGRGLVKPFRFDEVKAAVWDCDNFKSLGPDGINFGFIKEFWQVLKEDRCTLLWSYTGMAN</sequence>
<accession>A0A072TNZ3</accession>
<evidence type="ECO:0000313" key="1">
    <source>
        <dbReference type="EMBL" id="KEH19229.1"/>
    </source>
</evidence>
<proteinExistence type="predicted"/>
<keyword evidence="3" id="KW-1185">Reference proteome</keyword>
<reference evidence="1 3" key="1">
    <citation type="journal article" date="2011" name="Nature">
        <title>The Medicago genome provides insight into the evolution of rhizobial symbioses.</title>
        <authorList>
            <person name="Young N.D."/>
            <person name="Debelle F."/>
            <person name="Oldroyd G.E."/>
            <person name="Geurts R."/>
            <person name="Cannon S.B."/>
            <person name="Udvardi M.K."/>
            <person name="Benedito V.A."/>
            <person name="Mayer K.F."/>
            <person name="Gouzy J."/>
            <person name="Schoof H."/>
            <person name="Van de Peer Y."/>
            <person name="Proost S."/>
            <person name="Cook D.R."/>
            <person name="Meyers B.C."/>
            <person name="Spannagl M."/>
            <person name="Cheung F."/>
            <person name="De Mita S."/>
            <person name="Krishnakumar V."/>
            <person name="Gundlach H."/>
            <person name="Zhou S."/>
            <person name="Mudge J."/>
            <person name="Bharti A.K."/>
            <person name="Murray J.D."/>
            <person name="Naoumkina M.A."/>
            <person name="Rosen B."/>
            <person name="Silverstein K.A."/>
            <person name="Tang H."/>
            <person name="Rombauts S."/>
            <person name="Zhao P.X."/>
            <person name="Zhou P."/>
            <person name="Barbe V."/>
            <person name="Bardou P."/>
            <person name="Bechner M."/>
            <person name="Bellec A."/>
            <person name="Berger A."/>
            <person name="Berges H."/>
            <person name="Bidwell S."/>
            <person name="Bisseling T."/>
            <person name="Choisne N."/>
            <person name="Couloux A."/>
            <person name="Denny R."/>
            <person name="Deshpande S."/>
            <person name="Dai X."/>
            <person name="Doyle J.J."/>
            <person name="Dudez A.M."/>
            <person name="Farmer A.D."/>
            <person name="Fouteau S."/>
            <person name="Franken C."/>
            <person name="Gibelin C."/>
            <person name="Gish J."/>
            <person name="Goldstein S."/>
            <person name="Gonzalez A.J."/>
            <person name="Green P.J."/>
            <person name="Hallab A."/>
            <person name="Hartog M."/>
            <person name="Hua A."/>
            <person name="Humphray S.J."/>
            <person name="Jeong D.H."/>
            <person name="Jing Y."/>
            <person name="Jocker A."/>
            <person name="Kenton S.M."/>
            <person name="Kim D.J."/>
            <person name="Klee K."/>
            <person name="Lai H."/>
            <person name="Lang C."/>
            <person name="Lin S."/>
            <person name="Macmil S.L."/>
            <person name="Magdelenat G."/>
            <person name="Matthews L."/>
            <person name="McCorrison J."/>
            <person name="Monaghan E.L."/>
            <person name="Mun J.H."/>
            <person name="Najar F.Z."/>
            <person name="Nicholson C."/>
            <person name="Noirot C."/>
            <person name="O'Bleness M."/>
            <person name="Paule C.R."/>
            <person name="Poulain J."/>
            <person name="Prion F."/>
            <person name="Qin B."/>
            <person name="Qu C."/>
            <person name="Retzel E.F."/>
            <person name="Riddle C."/>
            <person name="Sallet E."/>
            <person name="Samain S."/>
            <person name="Samson N."/>
            <person name="Sanders I."/>
            <person name="Saurat O."/>
            <person name="Scarpelli C."/>
            <person name="Schiex T."/>
            <person name="Segurens B."/>
            <person name="Severin A.J."/>
            <person name="Sherrier D.J."/>
            <person name="Shi R."/>
            <person name="Sims S."/>
            <person name="Singer S.R."/>
            <person name="Sinharoy S."/>
            <person name="Sterck L."/>
            <person name="Viollet A."/>
            <person name="Wang B.B."/>
            <person name="Wang K."/>
            <person name="Wang M."/>
            <person name="Wang X."/>
            <person name="Warfsmann J."/>
            <person name="Weissenbach J."/>
            <person name="White D.D."/>
            <person name="White J.D."/>
            <person name="Wiley G.B."/>
            <person name="Wincker P."/>
            <person name="Xing Y."/>
            <person name="Yang L."/>
            <person name="Yao Z."/>
            <person name="Ying F."/>
            <person name="Zhai J."/>
            <person name="Zhou L."/>
            <person name="Zuber A."/>
            <person name="Denarie J."/>
            <person name="Dixon R.A."/>
            <person name="May G.D."/>
            <person name="Schwartz D.C."/>
            <person name="Rogers J."/>
            <person name="Quetier F."/>
            <person name="Town C.D."/>
            <person name="Roe B.A."/>
        </authorList>
    </citation>
    <scope>NUCLEOTIDE SEQUENCE [LARGE SCALE GENOMIC DNA]</scope>
    <source>
        <strain evidence="1">A17</strain>
        <strain evidence="2 3">cv. Jemalong A17</strain>
    </source>
</reference>
<protein>
    <submittedName>
        <fullName evidence="1 2">Uncharacterized protein</fullName>
    </submittedName>
</protein>
<dbReference type="EnsemblPlants" id="KEH19229">
    <property type="protein sequence ID" value="KEH19229"/>
    <property type="gene ID" value="MTR_8g445150"/>
</dbReference>